<sequence>MELPYNIFQGDVDRDMVEMTCGPKVEEQFWPTRYQIRHGKIHAYENTIHTLIVHARKKVQPVLVSKLTDLLASCRLCFHSSLASFLHDSFGYHKRLWQIADQLRAMDLTDLAAAMWEDGLVTILVFHETLASKTDLDELMKLQGKEAQFILDLTQNAIITHADFLHIIRGGSPRLRGPRRTFLDNVVRLGLLRNLDRVSILPDARRFLVALSAACDLLPSSLFIHGDGLYNMRKDPVAGGAFADIYKSQLHGKWVALKRLRVFQTDSTENLQISRKFCREALIWKNLDHDYVLPFLGVDSQSFPGFLCMVSPWMHRGPIVTAKGGPDLDCVPVMIYEIAVGLQYLHSQNVVHGDLRGANILLDDEGHIRLADFGLAAFADGPLVPTNRAGSTRWMAPELLDPPSCGLEAFQRTFASDIYSFGCVGLELYTGKPPFAEEIFSEGGVLLKIVKGDRPKFPPVVPEWCCQIISKCWLHIPVNRPRTESIIESIVKVVKRKPPRFILDDPDFELQYVSVNAFTSPRR</sequence>
<dbReference type="InterPro" id="IPR051681">
    <property type="entry name" value="Ser/Thr_Kinases-Pseudokinases"/>
</dbReference>
<dbReference type="OrthoDB" id="4062651at2759"/>
<feature type="domain" description="Protein kinase" evidence="1">
    <location>
        <begin position="231"/>
        <end position="501"/>
    </location>
</feature>
<protein>
    <recommendedName>
        <fullName evidence="1">Protein kinase domain-containing protein</fullName>
    </recommendedName>
</protein>
<dbReference type="InterPro" id="IPR000719">
    <property type="entry name" value="Prot_kinase_dom"/>
</dbReference>
<evidence type="ECO:0000259" key="1">
    <source>
        <dbReference type="PROSITE" id="PS50011"/>
    </source>
</evidence>
<dbReference type="InterPro" id="IPR008266">
    <property type="entry name" value="Tyr_kinase_AS"/>
</dbReference>
<comment type="caution">
    <text evidence="2">The sequence shown here is derived from an EMBL/GenBank/DDBJ whole genome shotgun (WGS) entry which is preliminary data.</text>
</comment>
<dbReference type="InterPro" id="IPR011009">
    <property type="entry name" value="Kinase-like_dom_sf"/>
</dbReference>
<dbReference type="GO" id="GO:0004674">
    <property type="term" value="F:protein serine/threonine kinase activity"/>
    <property type="evidence" value="ECO:0007669"/>
    <property type="project" value="TreeGrafter"/>
</dbReference>
<dbReference type="PANTHER" id="PTHR44329">
    <property type="entry name" value="SERINE/THREONINE-PROTEIN KINASE TNNI3K-RELATED"/>
    <property type="match status" value="1"/>
</dbReference>
<dbReference type="Gene3D" id="1.10.510.10">
    <property type="entry name" value="Transferase(Phosphotransferase) domain 1"/>
    <property type="match status" value="1"/>
</dbReference>
<dbReference type="PROSITE" id="PS50011">
    <property type="entry name" value="PROTEIN_KINASE_DOM"/>
    <property type="match status" value="1"/>
</dbReference>
<accession>A0A8H6ZI85</accession>
<dbReference type="AlphaFoldDB" id="A0A8H6ZI85"/>
<dbReference type="InterPro" id="IPR001245">
    <property type="entry name" value="Ser-Thr/Tyr_kinase_cat_dom"/>
</dbReference>
<dbReference type="PROSITE" id="PS00109">
    <property type="entry name" value="PROTEIN_KINASE_TYR"/>
    <property type="match status" value="1"/>
</dbReference>
<proteinExistence type="predicted"/>
<gene>
    <name evidence="2" type="ORF">MSAN_00225300</name>
</gene>
<keyword evidence="3" id="KW-1185">Reference proteome</keyword>
<evidence type="ECO:0000313" key="3">
    <source>
        <dbReference type="Proteomes" id="UP000623467"/>
    </source>
</evidence>
<dbReference type="SUPFAM" id="SSF56112">
    <property type="entry name" value="Protein kinase-like (PK-like)"/>
    <property type="match status" value="1"/>
</dbReference>
<dbReference type="Pfam" id="PF07714">
    <property type="entry name" value="PK_Tyr_Ser-Thr"/>
    <property type="match status" value="1"/>
</dbReference>
<reference evidence="2" key="1">
    <citation type="submission" date="2020-05" db="EMBL/GenBank/DDBJ databases">
        <title>Mycena genomes resolve the evolution of fungal bioluminescence.</title>
        <authorList>
            <person name="Tsai I.J."/>
        </authorList>
    </citation>
    <scope>NUCLEOTIDE SEQUENCE</scope>
    <source>
        <strain evidence="2">160909Yilan</strain>
    </source>
</reference>
<organism evidence="2 3">
    <name type="scientific">Mycena sanguinolenta</name>
    <dbReference type="NCBI Taxonomy" id="230812"/>
    <lineage>
        <taxon>Eukaryota</taxon>
        <taxon>Fungi</taxon>
        <taxon>Dikarya</taxon>
        <taxon>Basidiomycota</taxon>
        <taxon>Agaricomycotina</taxon>
        <taxon>Agaricomycetes</taxon>
        <taxon>Agaricomycetidae</taxon>
        <taxon>Agaricales</taxon>
        <taxon>Marasmiineae</taxon>
        <taxon>Mycenaceae</taxon>
        <taxon>Mycena</taxon>
    </lineage>
</organism>
<evidence type="ECO:0000313" key="2">
    <source>
        <dbReference type="EMBL" id="KAF7378014.1"/>
    </source>
</evidence>
<dbReference type="GO" id="GO:0005524">
    <property type="term" value="F:ATP binding"/>
    <property type="evidence" value="ECO:0007669"/>
    <property type="project" value="InterPro"/>
</dbReference>
<name>A0A8H6ZI85_9AGAR</name>
<dbReference type="Proteomes" id="UP000623467">
    <property type="component" value="Unassembled WGS sequence"/>
</dbReference>
<dbReference type="EMBL" id="JACAZH010000001">
    <property type="protein sequence ID" value="KAF7378014.1"/>
    <property type="molecule type" value="Genomic_DNA"/>
</dbReference>